<dbReference type="PANTHER" id="PTHR23028">
    <property type="entry name" value="ACETYLTRANSFERASE"/>
    <property type="match status" value="1"/>
</dbReference>
<dbReference type="InterPro" id="IPR050879">
    <property type="entry name" value="Acyltransferase_3"/>
</dbReference>
<dbReference type="Pfam" id="PF01757">
    <property type="entry name" value="Acyl_transf_3"/>
    <property type="match status" value="1"/>
</dbReference>
<feature type="transmembrane region" description="Helical" evidence="2">
    <location>
        <begin position="28"/>
        <end position="53"/>
    </location>
</feature>
<feature type="transmembrane region" description="Helical" evidence="2">
    <location>
        <begin position="185"/>
        <end position="202"/>
    </location>
</feature>
<dbReference type="GO" id="GO:0016746">
    <property type="term" value="F:acyltransferase activity"/>
    <property type="evidence" value="ECO:0007669"/>
    <property type="project" value="UniProtKB-KW"/>
</dbReference>
<dbReference type="Proteomes" id="UP001317322">
    <property type="component" value="Chromosome"/>
</dbReference>
<feature type="transmembrane region" description="Helical" evidence="2">
    <location>
        <begin position="74"/>
        <end position="93"/>
    </location>
</feature>
<dbReference type="RefSeq" id="WP_227566304.1">
    <property type="nucleotide sequence ID" value="NZ_CP101989.1"/>
</dbReference>
<dbReference type="InterPro" id="IPR002656">
    <property type="entry name" value="Acyl_transf_3_dom"/>
</dbReference>
<protein>
    <submittedName>
        <fullName evidence="4">Acyltransferase</fullName>
    </submittedName>
</protein>
<evidence type="ECO:0000313" key="4">
    <source>
        <dbReference type="EMBL" id="UUI65668.1"/>
    </source>
</evidence>
<evidence type="ECO:0000313" key="5">
    <source>
        <dbReference type="Proteomes" id="UP001317322"/>
    </source>
</evidence>
<feature type="domain" description="Acyltransferase 3" evidence="3">
    <location>
        <begin position="7"/>
        <end position="320"/>
    </location>
</feature>
<dbReference type="PANTHER" id="PTHR23028:SF53">
    <property type="entry name" value="ACYL_TRANSF_3 DOMAIN-CONTAINING PROTEIN"/>
    <property type="match status" value="1"/>
</dbReference>
<reference evidence="4 5" key="1">
    <citation type="submission" date="2022-07" db="EMBL/GenBank/DDBJ databases">
        <title>Novel species in genus cellulomonas.</title>
        <authorList>
            <person name="Ye L."/>
        </authorList>
    </citation>
    <scope>NUCLEOTIDE SEQUENCE [LARGE SCALE GENOMIC DNA]</scope>
    <source>
        <strain evidence="5">zg-Y908</strain>
    </source>
</reference>
<keyword evidence="2" id="KW-0812">Transmembrane</keyword>
<feature type="transmembrane region" description="Helical" evidence="2">
    <location>
        <begin position="301"/>
        <end position="321"/>
    </location>
</feature>
<dbReference type="EMBL" id="CP101989">
    <property type="protein sequence ID" value="UUI65668.1"/>
    <property type="molecule type" value="Genomic_DNA"/>
</dbReference>
<keyword evidence="4" id="KW-0808">Transferase</keyword>
<keyword evidence="2" id="KW-1133">Transmembrane helix</keyword>
<feature type="transmembrane region" description="Helical" evidence="2">
    <location>
        <begin position="239"/>
        <end position="257"/>
    </location>
</feature>
<name>A0ABY5K6H9_9CELL</name>
<sequence length="352" mass="37461">MTARVGAWDALRGVAIGLVMLRHAWPDVFPGAGVVGVVMFFALSGHLITGLLVDEAAATGRVDLRRFWLRRARRLVPALLVLVVGFVLVTLTLDPLGDSGTLPRTVAVSLTYTANLPYVGLVGVSPAIYHLWTLATEEQFYLLWPLVIVLAARARRLRTGLVLAGAASAALCVLTVVWFRDDPDAAYPLATSWIGCFVIGAASRVTQDRWTAAWRGRHAVVAAVTLLAALTVADLRGHAATYLLAGPAVAVATVVLMQAWRGHVTPAPAWRPLVALGTVSYAAYLWNYPLTLWLRPALGDTAGLVVLPATVLVATASWWLVERPVQRHGRAAGSGTASAPPVEEALRSAPGS</sequence>
<keyword evidence="2" id="KW-0472">Membrane</keyword>
<feature type="region of interest" description="Disordered" evidence="1">
    <location>
        <begin position="330"/>
        <end position="352"/>
    </location>
</feature>
<feature type="transmembrane region" description="Helical" evidence="2">
    <location>
        <begin position="214"/>
        <end position="233"/>
    </location>
</feature>
<feature type="transmembrane region" description="Helical" evidence="2">
    <location>
        <begin position="269"/>
        <end position="289"/>
    </location>
</feature>
<feature type="transmembrane region" description="Helical" evidence="2">
    <location>
        <begin position="139"/>
        <end position="154"/>
    </location>
</feature>
<gene>
    <name evidence="4" type="ORF">NP075_02715</name>
</gene>
<keyword evidence="4" id="KW-0012">Acyltransferase</keyword>
<evidence type="ECO:0000259" key="3">
    <source>
        <dbReference type="Pfam" id="PF01757"/>
    </source>
</evidence>
<keyword evidence="5" id="KW-1185">Reference proteome</keyword>
<organism evidence="4 5">
    <name type="scientific">Cellulomonas wangsupingiae</name>
    <dbReference type="NCBI Taxonomy" id="2968085"/>
    <lineage>
        <taxon>Bacteria</taxon>
        <taxon>Bacillati</taxon>
        <taxon>Actinomycetota</taxon>
        <taxon>Actinomycetes</taxon>
        <taxon>Micrococcales</taxon>
        <taxon>Cellulomonadaceae</taxon>
        <taxon>Cellulomonas</taxon>
    </lineage>
</organism>
<evidence type="ECO:0000256" key="1">
    <source>
        <dbReference type="SAM" id="MobiDB-lite"/>
    </source>
</evidence>
<evidence type="ECO:0000256" key="2">
    <source>
        <dbReference type="SAM" id="Phobius"/>
    </source>
</evidence>
<feature type="transmembrane region" description="Helical" evidence="2">
    <location>
        <begin position="161"/>
        <end position="179"/>
    </location>
</feature>
<accession>A0ABY5K6H9</accession>
<proteinExistence type="predicted"/>